<accession>I3XQG3</accession>
<gene>
    <name evidence="5" type="ORF">Desfe_0276</name>
</gene>
<dbReference type="GeneID" id="13061964"/>
<dbReference type="Pfam" id="PF00288">
    <property type="entry name" value="GHMP_kinases_N"/>
    <property type="match status" value="1"/>
</dbReference>
<dbReference type="GO" id="GO:0043793">
    <property type="term" value="F:beta-ribofuranosylaminobenzene 5'-phosphate synthase activity"/>
    <property type="evidence" value="ECO:0007669"/>
    <property type="project" value="UniProtKB-EC"/>
</dbReference>
<reference evidence="5 6" key="1">
    <citation type="journal article" date="2012" name="J. Bacteriol.">
        <title>Complete Genome Sequence of Desulfurococcus fermentans, a Hyperthermophilic Cellulolytic Crenarchaeon Isolated from a Freshwater Hot Spring in Kamchatka, Russia.</title>
        <authorList>
            <person name="Susanti D."/>
            <person name="Johnson E.F."/>
            <person name="Rodriguez J.R."/>
            <person name="Anderson I."/>
            <person name="Perevalova A.A."/>
            <person name="Kyrpides N."/>
            <person name="Lucas S."/>
            <person name="Han J."/>
            <person name="Lapidus A."/>
            <person name="Cheng J.F."/>
            <person name="Goodwin L."/>
            <person name="Pitluck S."/>
            <person name="Mavrommatis K."/>
            <person name="Peters L."/>
            <person name="Land M.L."/>
            <person name="Hauser L."/>
            <person name="Gopalan V."/>
            <person name="Chan P.P."/>
            <person name="Lowe T.M."/>
            <person name="Atomi H."/>
            <person name="Bonch-Osmolovskaya E.A."/>
            <person name="Woyke T."/>
            <person name="Mukhopadhyay B."/>
        </authorList>
    </citation>
    <scope>NUCLEOTIDE SEQUENCE [LARGE SCALE GENOMIC DNA]</scope>
    <source>
        <strain evidence="5 6">DSM 16532</strain>
    </source>
</reference>
<dbReference type="SUPFAM" id="SSF54211">
    <property type="entry name" value="Ribosomal protein S5 domain 2-like"/>
    <property type="match status" value="1"/>
</dbReference>
<organism evidence="5 6">
    <name type="scientific">Desulfurococcus amylolyticus DSM 16532</name>
    <dbReference type="NCBI Taxonomy" id="768672"/>
    <lineage>
        <taxon>Archaea</taxon>
        <taxon>Thermoproteota</taxon>
        <taxon>Thermoprotei</taxon>
        <taxon>Desulfurococcales</taxon>
        <taxon>Desulfurococcaceae</taxon>
        <taxon>Desulfurococcus</taxon>
    </lineage>
</organism>
<comment type="function">
    <text evidence="2">Catalyzes the condensation of 4-aminobenzoate (pABA) with 5-phospho-alpha-D-ribose 1-diphosphate (PRPP) to produce beta-ribofuranosylaminobenzene 5'-phosphate (beta-RFA-P).</text>
</comment>
<dbReference type="RefSeq" id="WP_014767090.1">
    <property type="nucleotide sequence ID" value="NC_018001.1"/>
</dbReference>
<proteinExistence type="inferred from homology"/>
<evidence type="ECO:0000256" key="2">
    <source>
        <dbReference type="PIRNR" id="PIRNR004884"/>
    </source>
</evidence>
<dbReference type="InterPro" id="IPR004422">
    <property type="entry name" value="RFAP_synthase"/>
</dbReference>
<dbReference type="EC" id="2.4.2.54" evidence="2"/>
<protein>
    <recommendedName>
        <fullName evidence="2">Beta-ribofuranosylaminobenzene 5'-phosphate synthase</fullName>
        <shortName evidence="2">Beta-RFA-P synthase</shortName>
        <ecNumber evidence="2">2.4.2.54</ecNumber>
    </recommendedName>
</protein>
<comment type="similarity">
    <text evidence="2">Belongs to the beta-RFA-P synthase family.</text>
</comment>
<dbReference type="PANTHER" id="PTHR20861:SF6">
    <property type="entry name" value="BETA-RIBOFURANOSYLPHENOL 5'-PHOSPHATE SYNTHASE"/>
    <property type="match status" value="1"/>
</dbReference>
<feature type="domain" description="GHMP kinase C-terminal" evidence="4">
    <location>
        <begin position="208"/>
        <end position="286"/>
    </location>
</feature>
<dbReference type="InterPro" id="IPR013750">
    <property type="entry name" value="GHMP_kinase_C_dom"/>
</dbReference>
<evidence type="ECO:0000259" key="4">
    <source>
        <dbReference type="Pfam" id="PF08544"/>
    </source>
</evidence>
<dbReference type="HOGENOM" id="CLU_061764_0_0_2"/>
<dbReference type="UniPathway" id="UPA00065"/>
<dbReference type="AlphaFoldDB" id="I3XQG3"/>
<dbReference type="InterPro" id="IPR020568">
    <property type="entry name" value="Ribosomal_Su5_D2-typ_SF"/>
</dbReference>
<dbReference type="PIRSF" id="PIRSF004884">
    <property type="entry name" value="Sugar_kin_arch"/>
    <property type="match status" value="1"/>
</dbReference>
<comment type="catalytic activity">
    <reaction evidence="2">
        <text>5-phospho-alpha-D-ribose 1-diphosphate + 4-hydroxybenzoate + H(+) = 4-(beta-D-ribofuranosyl)phenol 5'-phosphate + CO2 + diphosphate</text>
        <dbReference type="Rhea" id="RHEA:48556"/>
        <dbReference type="ChEBI" id="CHEBI:15378"/>
        <dbReference type="ChEBI" id="CHEBI:16526"/>
        <dbReference type="ChEBI" id="CHEBI:17879"/>
        <dbReference type="ChEBI" id="CHEBI:33019"/>
        <dbReference type="ChEBI" id="CHEBI:58017"/>
        <dbReference type="ChEBI" id="CHEBI:82767"/>
        <dbReference type="EC" id="2.4.2.54"/>
    </reaction>
</comment>
<dbReference type="eggNOG" id="arCOG01026">
    <property type="taxonomic scope" value="Archaea"/>
</dbReference>
<evidence type="ECO:0000259" key="3">
    <source>
        <dbReference type="Pfam" id="PF00288"/>
    </source>
</evidence>
<keyword evidence="1 2" id="KW-0808">Transferase</keyword>
<sequence length="310" mass="34031">MAREVKINTPSRLHFGMVNPFIRGARRYISAGVAVSYPNNIVIVKEGSELRVEGCRSDEVFTRIKDFAAKHGLKGIIEIRECIPRHIGLGSTTQLVLAAGYGLALVNNRLIDPVEIAVETGLGKYSGVGTYVFKHGGFVVDMGRSGSTVFPPLLTRLEFPEEWVFIIAIPSGSGLDEEREDRIFAEENWNIPVELTWKASYHLIELSSAVAERDFDSFVKALTALQETVGSMFSRYQGGVFSVNSARAIKLLRENGVEGVGQSSWGPAVYGVVKGLDEAEAILEKLMPRLNGKVFITSPRNKGAEVVEEK</sequence>
<dbReference type="EMBL" id="CP003321">
    <property type="protein sequence ID" value="AFL66187.1"/>
    <property type="molecule type" value="Genomic_DNA"/>
</dbReference>
<dbReference type="KEGG" id="dfd:Desfe_0276"/>
<dbReference type="Proteomes" id="UP000006175">
    <property type="component" value="Chromosome"/>
</dbReference>
<name>I3XQG3_DESAM</name>
<dbReference type="InterPro" id="IPR006204">
    <property type="entry name" value="GHMP_kinase_N_dom"/>
</dbReference>
<evidence type="ECO:0000313" key="6">
    <source>
        <dbReference type="Proteomes" id="UP000006175"/>
    </source>
</evidence>
<feature type="domain" description="GHMP kinase N-terminal" evidence="3">
    <location>
        <begin position="65"/>
        <end position="127"/>
    </location>
</feature>
<keyword evidence="6" id="KW-1185">Reference proteome</keyword>
<keyword evidence="2" id="KW-0328">Glycosyltransferase</keyword>
<evidence type="ECO:0000256" key="1">
    <source>
        <dbReference type="ARBA" id="ARBA00022679"/>
    </source>
</evidence>
<comment type="subunit">
    <text evidence="2">Homodimer.</text>
</comment>
<dbReference type="Pfam" id="PF08544">
    <property type="entry name" value="GHMP_kinases_C"/>
    <property type="match status" value="1"/>
</dbReference>
<dbReference type="GO" id="GO:0005524">
    <property type="term" value="F:ATP binding"/>
    <property type="evidence" value="ECO:0007669"/>
    <property type="project" value="UniProtKB-UniRule"/>
</dbReference>
<evidence type="ECO:0000313" key="5">
    <source>
        <dbReference type="EMBL" id="AFL66187.1"/>
    </source>
</evidence>
<comment type="pathway">
    <text evidence="2">Cofactor biosynthesis; 5,6,7,8-tetrahydromethanopterin biosynthesis.</text>
</comment>
<dbReference type="PANTHER" id="PTHR20861">
    <property type="entry name" value="HOMOSERINE/4-DIPHOSPHOCYTIDYL-2-C-METHYL-D-ERYTHRITOL KINASE"/>
    <property type="match status" value="1"/>
</dbReference>